<protein>
    <submittedName>
        <fullName evidence="8">CSON002514 protein</fullName>
    </submittedName>
</protein>
<evidence type="ECO:0000256" key="6">
    <source>
        <dbReference type="ARBA" id="ARBA00023242"/>
    </source>
</evidence>
<evidence type="ECO:0000256" key="5">
    <source>
        <dbReference type="ARBA" id="ARBA00023054"/>
    </source>
</evidence>
<feature type="compositionally biased region" description="Basic residues" evidence="7">
    <location>
        <begin position="251"/>
        <end position="269"/>
    </location>
</feature>
<proteinExistence type="inferred from homology"/>
<evidence type="ECO:0000313" key="8">
    <source>
        <dbReference type="EMBL" id="SSX20794.1"/>
    </source>
</evidence>
<accession>A0A336LS32</accession>
<comment type="similarity">
    <text evidence="3">Belongs to the EBP2 family.</text>
</comment>
<feature type="compositionally biased region" description="Acidic residues" evidence="7">
    <location>
        <begin position="13"/>
        <end position="28"/>
    </location>
</feature>
<dbReference type="GO" id="GO:0005730">
    <property type="term" value="C:nucleolus"/>
    <property type="evidence" value="ECO:0007669"/>
    <property type="project" value="UniProtKB-SubCell"/>
</dbReference>
<dbReference type="InterPro" id="IPR008610">
    <property type="entry name" value="Ebp2"/>
</dbReference>
<evidence type="ECO:0000256" key="7">
    <source>
        <dbReference type="SAM" id="MobiDB-lite"/>
    </source>
</evidence>
<dbReference type="AlphaFoldDB" id="A0A336LS32"/>
<comment type="function">
    <text evidence="1">Required for the processing of the 27S pre-rRNA.</text>
</comment>
<dbReference type="GO" id="GO:0034399">
    <property type="term" value="C:nuclear periphery"/>
    <property type="evidence" value="ECO:0007669"/>
    <property type="project" value="TreeGrafter"/>
</dbReference>
<dbReference type="EMBL" id="UFQT01000141">
    <property type="protein sequence ID" value="SSX20794.1"/>
    <property type="molecule type" value="Genomic_DNA"/>
</dbReference>
<dbReference type="VEuPathDB" id="VectorBase:CSON002514"/>
<dbReference type="PANTHER" id="PTHR13028">
    <property type="entry name" value="RRNA PROCESSING PROTEIN EBNA1-BINDING PROTEIN-RELATED"/>
    <property type="match status" value="1"/>
</dbReference>
<feature type="compositionally biased region" description="Basic residues" evidence="7">
    <location>
        <begin position="299"/>
        <end position="328"/>
    </location>
</feature>
<dbReference type="OMA" id="RETMFHR"/>
<dbReference type="Pfam" id="PF05890">
    <property type="entry name" value="Ebp2"/>
    <property type="match status" value="1"/>
</dbReference>
<keyword evidence="4" id="KW-0690">Ribosome biogenesis</keyword>
<evidence type="ECO:0000256" key="4">
    <source>
        <dbReference type="ARBA" id="ARBA00022517"/>
    </source>
</evidence>
<keyword evidence="6" id="KW-0539">Nucleus</keyword>
<gene>
    <name evidence="8" type="primary">CSON002514</name>
</gene>
<feature type="region of interest" description="Disordered" evidence="7">
    <location>
        <begin position="1"/>
        <end position="28"/>
    </location>
</feature>
<dbReference type="PANTHER" id="PTHR13028:SF0">
    <property type="entry name" value="RRNA-PROCESSING PROTEIN EBP2-RELATED"/>
    <property type="match status" value="1"/>
</dbReference>
<feature type="region of interest" description="Disordered" evidence="7">
    <location>
        <begin position="233"/>
        <end position="328"/>
    </location>
</feature>
<evidence type="ECO:0000256" key="2">
    <source>
        <dbReference type="ARBA" id="ARBA00004604"/>
    </source>
</evidence>
<dbReference type="GO" id="GO:0030687">
    <property type="term" value="C:preribosome, large subunit precursor"/>
    <property type="evidence" value="ECO:0007669"/>
    <property type="project" value="TreeGrafter"/>
</dbReference>
<reference evidence="8" key="1">
    <citation type="submission" date="2018-07" db="EMBL/GenBank/DDBJ databases">
        <authorList>
            <person name="Quirk P.G."/>
            <person name="Krulwich T.A."/>
        </authorList>
    </citation>
    <scope>NUCLEOTIDE SEQUENCE</scope>
</reference>
<dbReference type="GO" id="GO:0042273">
    <property type="term" value="P:ribosomal large subunit biogenesis"/>
    <property type="evidence" value="ECO:0007669"/>
    <property type="project" value="TreeGrafter"/>
</dbReference>
<sequence>MVKMKRKFKPESEESASESELSSEMDSDAELQQAFAKGLLKPGLNVVEDASVKRQKIYNKERLNEKLESLILKMPWVERMDLVTDKAPMAPEMAVQIEREEQKRENLFKGNHKIPYVAPEVDPVLNDFKREIEFQRQAQGAVIEGMNRLHELGIETRRPDDYFAEMAKTDEHMQKVRKFLVAKQEGQAKSERVRQLREQRKMAKILQKQTNEKRAAEKKKMLDEVKAFRKGKLKNLDFLNDDTEPSSSQHKPMKKKQLSKGKPKVSAKRVARDAKFGFGGKKRGSKRNTQESHLGINKKTMKKGGKPQRPGKTKRAQQKNRSKNKGSR</sequence>
<name>A0A336LS32_CULSO</name>
<dbReference type="GO" id="GO:0006364">
    <property type="term" value="P:rRNA processing"/>
    <property type="evidence" value="ECO:0007669"/>
    <property type="project" value="TreeGrafter"/>
</dbReference>
<evidence type="ECO:0000256" key="3">
    <source>
        <dbReference type="ARBA" id="ARBA00007336"/>
    </source>
</evidence>
<organism evidence="8">
    <name type="scientific">Culicoides sonorensis</name>
    <name type="common">Biting midge</name>
    <dbReference type="NCBI Taxonomy" id="179676"/>
    <lineage>
        <taxon>Eukaryota</taxon>
        <taxon>Metazoa</taxon>
        <taxon>Ecdysozoa</taxon>
        <taxon>Arthropoda</taxon>
        <taxon>Hexapoda</taxon>
        <taxon>Insecta</taxon>
        <taxon>Pterygota</taxon>
        <taxon>Neoptera</taxon>
        <taxon>Endopterygota</taxon>
        <taxon>Diptera</taxon>
        <taxon>Nematocera</taxon>
        <taxon>Chironomoidea</taxon>
        <taxon>Ceratopogonidae</taxon>
        <taxon>Ceratopogoninae</taxon>
        <taxon>Culicoides</taxon>
        <taxon>Monoculicoides</taxon>
    </lineage>
</organism>
<keyword evidence="5" id="KW-0175">Coiled coil</keyword>
<comment type="subcellular location">
    <subcellularLocation>
        <location evidence="2">Nucleus</location>
        <location evidence="2">Nucleolus</location>
    </subcellularLocation>
</comment>
<evidence type="ECO:0000256" key="1">
    <source>
        <dbReference type="ARBA" id="ARBA00003387"/>
    </source>
</evidence>